<dbReference type="EMBL" id="APCN01002209">
    <property type="status" value="NOT_ANNOTATED_CDS"/>
    <property type="molecule type" value="Genomic_DNA"/>
</dbReference>
<feature type="domain" description="FLYWCH-type" evidence="4">
    <location>
        <begin position="10"/>
        <end position="64"/>
    </location>
</feature>
<organism evidence="5 6">
    <name type="scientific">Anopheles arabiensis</name>
    <name type="common">Mosquito</name>
    <dbReference type="NCBI Taxonomy" id="7173"/>
    <lineage>
        <taxon>Eukaryota</taxon>
        <taxon>Metazoa</taxon>
        <taxon>Ecdysozoa</taxon>
        <taxon>Arthropoda</taxon>
        <taxon>Hexapoda</taxon>
        <taxon>Insecta</taxon>
        <taxon>Pterygota</taxon>
        <taxon>Neoptera</taxon>
        <taxon>Endopterygota</taxon>
        <taxon>Diptera</taxon>
        <taxon>Nematocera</taxon>
        <taxon>Culicoidea</taxon>
        <taxon>Culicidae</taxon>
        <taxon>Anophelinae</taxon>
        <taxon>Anopheles</taxon>
    </lineage>
</organism>
<proteinExistence type="predicted"/>
<protein>
    <recommendedName>
        <fullName evidence="4">FLYWCH-type domain-containing protein</fullName>
    </recommendedName>
</protein>
<reference evidence="5" key="1">
    <citation type="submission" date="2022-08" db="UniProtKB">
        <authorList>
            <consortium name="EnsemblMetazoa"/>
        </authorList>
    </citation>
    <scope>IDENTIFICATION</scope>
    <source>
        <strain evidence="5">Dongola</strain>
    </source>
</reference>
<dbReference type="EnsemblMetazoa" id="AARA001517-RA">
    <property type="protein sequence ID" value="AARA001517-PA"/>
    <property type="gene ID" value="AARA001517"/>
</dbReference>
<feature type="domain" description="FLYWCH-type" evidence="4">
    <location>
        <begin position="101"/>
        <end position="156"/>
    </location>
</feature>
<evidence type="ECO:0000256" key="1">
    <source>
        <dbReference type="ARBA" id="ARBA00022723"/>
    </source>
</evidence>
<evidence type="ECO:0000259" key="4">
    <source>
        <dbReference type="Pfam" id="PF04500"/>
    </source>
</evidence>
<keyword evidence="6" id="KW-1185">Reference proteome</keyword>
<keyword evidence="3" id="KW-0862">Zinc</keyword>
<dbReference type="Pfam" id="PF04500">
    <property type="entry name" value="FLYWCH"/>
    <property type="match status" value="2"/>
</dbReference>
<evidence type="ECO:0000313" key="5">
    <source>
        <dbReference type="EnsemblMetazoa" id="AARA001517-PA"/>
    </source>
</evidence>
<dbReference type="AlphaFoldDB" id="A0A182HJU2"/>
<evidence type="ECO:0000313" key="6">
    <source>
        <dbReference type="Proteomes" id="UP000075840"/>
    </source>
</evidence>
<evidence type="ECO:0000256" key="2">
    <source>
        <dbReference type="ARBA" id="ARBA00022771"/>
    </source>
</evidence>
<name>A0A182HJU2_ANOAR</name>
<evidence type="ECO:0000256" key="3">
    <source>
        <dbReference type="ARBA" id="ARBA00022833"/>
    </source>
</evidence>
<keyword evidence="2" id="KW-0863">Zinc-finger</keyword>
<dbReference type="Gene3D" id="2.20.25.240">
    <property type="match status" value="2"/>
</dbReference>
<dbReference type="InterPro" id="IPR007588">
    <property type="entry name" value="Znf_FLYWCH"/>
</dbReference>
<keyword evidence="1" id="KW-0479">Metal-binding</keyword>
<dbReference type="VEuPathDB" id="VectorBase:AARA001517"/>
<dbReference type="GO" id="GO:0008270">
    <property type="term" value="F:zinc ion binding"/>
    <property type="evidence" value="ECO:0007669"/>
    <property type="project" value="UniProtKB-KW"/>
</dbReference>
<accession>A0A182HJU2</accession>
<dbReference type="Proteomes" id="UP000075840">
    <property type="component" value="Unassembled WGS sequence"/>
</dbReference>
<sequence length="162" mass="18772">MTGTDATISFIKGQRGALKLIYQDHTYICVKQQKGSKYWTCSKQRSKKCLARLITDLDVQKICAPRRQRGNKKHDQTKWLKIGLSPILQKPSEPVVLVPCRLGGMKVFYQGYYFEYHTSKSGIKHYRCVHHAQHDCKARIIVKASRVYEFVPMHNHPHDDDA</sequence>